<evidence type="ECO:0000256" key="5">
    <source>
        <dbReference type="ARBA" id="ARBA00023239"/>
    </source>
</evidence>
<dbReference type="GO" id="GO:0008932">
    <property type="term" value="F:lytic endotransglycosylase activity"/>
    <property type="evidence" value="ECO:0007669"/>
    <property type="project" value="UniProtKB-UniRule"/>
</dbReference>
<dbReference type="InterPro" id="IPR003770">
    <property type="entry name" value="MLTG-like"/>
</dbReference>
<comment type="caution">
    <text evidence="8">The sequence shown here is derived from an EMBL/GenBank/DDBJ whole genome shotgun (WGS) entry which is preliminary data.</text>
</comment>
<accession>A0A1F6BN34</accession>
<keyword evidence="6 7" id="KW-0961">Cell wall biogenesis/degradation</keyword>
<dbReference type="PANTHER" id="PTHR30518">
    <property type="entry name" value="ENDOLYTIC MUREIN TRANSGLYCOSYLASE"/>
    <property type="match status" value="1"/>
</dbReference>
<protein>
    <recommendedName>
        <fullName evidence="7">Endolytic murein transglycosylase</fullName>
        <ecNumber evidence="7">4.2.2.29</ecNumber>
    </recommendedName>
    <alternativeName>
        <fullName evidence="7">Peptidoglycan lytic transglycosylase</fullName>
    </alternativeName>
    <alternativeName>
        <fullName evidence="7">Peptidoglycan polymerization terminase</fullName>
    </alternativeName>
</protein>
<comment type="function">
    <text evidence="7">Functions as a peptidoglycan terminase that cleaves nascent peptidoglycan strands endolytically to terminate their elongation.</text>
</comment>
<dbReference type="Gene3D" id="3.30.160.60">
    <property type="entry name" value="Classic Zinc Finger"/>
    <property type="match status" value="1"/>
</dbReference>
<dbReference type="Proteomes" id="UP000178825">
    <property type="component" value="Unassembled WGS sequence"/>
</dbReference>
<dbReference type="GO" id="GO:0009252">
    <property type="term" value="P:peptidoglycan biosynthetic process"/>
    <property type="evidence" value="ECO:0007669"/>
    <property type="project" value="UniProtKB-UniRule"/>
</dbReference>
<dbReference type="EC" id="4.2.2.29" evidence="7"/>
<dbReference type="Gene3D" id="3.30.1490.480">
    <property type="entry name" value="Endolytic murein transglycosylase"/>
    <property type="match status" value="1"/>
</dbReference>
<keyword evidence="4 7" id="KW-0472">Membrane</keyword>
<dbReference type="Pfam" id="PF02618">
    <property type="entry name" value="YceG"/>
    <property type="match status" value="1"/>
</dbReference>
<name>A0A1F6BN34_9BACT</name>
<reference evidence="8 9" key="1">
    <citation type="journal article" date="2016" name="Nat. Commun.">
        <title>Thousands of microbial genomes shed light on interconnected biogeochemical processes in an aquifer system.</title>
        <authorList>
            <person name="Anantharaman K."/>
            <person name="Brown C.T."/>
            <person name="Hug L.A."/>
            <person name="Sharon I."/>
            <person name="Castelle C.J."/>
            <person name="Probst A.J."/>
            <person name="Thomas B.C."/>
            <person name="Singh A."/>
            <person name="Wilkins M.J."/>
            <person name="Karaoz U."/>
            <person name="Brodie E.L."/>
            <person name="Williams K.H."/>
            <person name="Hubbard S.S."/>
            <person name="Banfield J.F."/>
        </authorList>
    </citation>
    <scope>NUCLEOTIDE SEQUENCE [LARGE SCALE GENOMIC DNA]</scope>
</reference>
<evidence type="ECO:0000256" key="1">
    <source>
        <dbReference type="ARBA" id="ARBA00022475"/>
    </source>
</evidence>
<keyword evidence="1 7" id="KW-1003">Cell membrane</keyword>
<dbReference type="AlphaFoldDB" id="A0A1F6BN34"/>
<comment type="catalytic activity">
    <reaction evidence="7">
        <text>a peptidoglycan chain = a peptidoglycan chain with N-acetyl-1,6-anhydromuramyl-[peptide] at the reducing end + a peptidoglycan chain with N-acetylglucosamine at the non-reducing end.</text>
        <dbReference type="EC" id="4.2.2.29"/>
    </reaction>
</comment>
<dbReference type="HAMAP" id="MF_02065">
    <property type="entry name" value="MltG"/>
    <property type="match status" value="1"/>
</dbReference>
<dbReference type="GO" id="GO:0071555">
    <property type="term" value="P:cell wall organization"/>
    <property type="evidence" value="ECO:0007669"/>
    <property type="project" value="UniProtKB-KW"/>
</dbReference>
<dbReference type="PANTHER" id="PTHR30518:SF2">
    <property type="entry name" value="ENDOLYTIC MUREIN TRANSGLYCOSYLASE"/>
    <property type="match status" value="1"/>
</dbReference>
<keyword evidence="2 7" id="KW-0812">Transmembrane</keyword>
<dbReference type="EMBL" id="MFKJ01000027">
    <property type="protein sequence ID" value="OGG38278.1"/>
    <property type="molecule type" value="Genomic_DNA"/>
</dbReference>
<evidence type="ECO:0000256" key="7">
    <source>
        <dbReference type="HAMAP-Rule" id="MF_02065"/>
    </source>
</evidence>
<dbReference type="STRING" id="1798470.A3D55_01445"/>
<dbReference type="NCBIfam" id="TIGR00247">
    <property type="entry name" value="endolytic transglycosylase MltG"/>
    <property type="match status" value="1"/>
</dbReference>
<feature type="site" description="Important for catalytic activity" evidence="7">
    <location>
        <position position="206"/>
    </location>
</feature>
<keyword evidence="5 7" id="KW-0456">Lyase</keyword>
<keyword evidence="3 7" id="KW-1133">Transmembrane helix</keyword>
<proteinExistence type="inferred from homology"/>
<evidence type="ECO:0000313" key="9">
    <source>
        <dbReference type="Proteomes" id="UP000178825"/>
    </source>
</evidence>
<comment type="similarity">
    <text evidence="7">Belongs to the transglycosylase MltG family.</text>
</comment>
<gene>
    <name evidence="7" type="primary">mltG</name>
    <name evidence="8" type="ORF">A3D55_01445</name>
</gene>
<evidence type="ECO:0000313" key="8">
    <source>
        <dbReference type="EMBL" id="OGG38278.1"/>
    </source>
</evidence>
<evidence type="ECO:0000256" key="4">
    <source>
        <dbReference type="ARBA" id="ARBA00023136"/>
    </source>
</evidence>
<evidence type="ECO:0000256" key="3">
    <source>
        <dbReference type="ARBA" id="ARBA00022989"/>
    </source>
</evidence>
<dbReference type="GO" id="GO:0005886">
    <property type="term" value="C:plasma membrane"/>
    <property type="evidence" value="ECO:0007669"/>
    <property type="project" value="UniProtKB-UniRule"/>
</dbReference>
<evidence type="ECO:0000256" key="6">
    <source>
        <dbReference type="ARBA" id="ARBA00023316"/>
    </source>
</evidence>
<organism evidence="8 9">
    <name type="scientific">Candidatus Jorgensenbacteria bacterium RIFCSPHIGHO2_02_FULL_45_20</name>
    <dbReference type="NCBI Taxonomy" id="1798470"/>
    <lineage>
        <taxon>Bacteria</taxon>
        <taxon>Candidatus Joergenseniibacteriota</taxon>
    </lineage>
</organism>
<sequence>MAPLGAVAVLVFVIAYFFYGLQPNVRGGVVERQFSIEKGESFKNIGAELADNGIIKSKAIFNFYSLLAGKVKKFQPGVYSVSNAMSIPQVVDVLTSRVRRDVLVTIPEGLTTKDIESVLSENGVLAEGALVNYDIQKLKSDYPFLSSASSLEGFLFPDSYFFDLNSSSDAVVRRIIDNFSKKAWPILSAAADWGDRLILASFLEREVKGFEDRQTVAGILVKRIARGMPLQVDATISYAKCGGKTINCQNIKVYRADLDYSSPYNTYKHAGWTPTPISNPGESAIKAAISPAPSPYLYYLSKPDTGETVFSRTLEEHNANRAKYL</sequence>
<evidence type="ECO:0000256" key="2">
    <source>
        <dbReference type="ARBA" id="ARBA00022692"/>
    </source>
</evidence>